<sequence>MTIGKRKSWIEQSRLTLESLETRSLLSGIHGAATARVPDHHPAIVSTAAAKSTAVAAKSSSVKSETHLVANLADATGASKVTGTAKFESELKRGVPVRELSVEVKGATAGSVIQVTATDAKGTASVLGSITVKADGSGKLKLTAKSPDILAGSSISLNSTDAAGTVSTLASGIFAVPTKGSGSGHDSSDHTETKLAAKLVDPASKLTGSVCFESETEHGLVVSELSVQLKGGTPGAVIDVSISLDGKSPASSIGQITIGADGTGKLKLNKTAPAVTATSVITLSTVSTATDGSVTVTPITNATFATVPKPGR</sequence>
<name>A0A517Y8T1_9BACT</name>
<evidence type="ECO:0000313" key="1">
    <source>
        <dbReference type="EMBL" id="QDU26640.1"/>
    </source>
</evidence>
<gene>
    <name evidence="1" type="ORF">ETAA8_17210</name>
</gene>
<evidence type="ECO:0000313" key="2">
    <source>
        <dbReference type="Proteomes" id="UP000315017"/>
    </source>
</evidence>
<dbReference type="AlphaFoldDB" id="A0A517Y8T1"/>
<accession>A0A517Y8T1</accession>
<dbReference type="RefSeq" id="WP_145087393.1">
    <property type="nucleotide sequence ID" value="NZ_CP036274.1"/>
</dbReference>
<dbReference type="EMBL" id="CP036274">
    <property type="protein sequence ID" value="QDU26640.1"/>
    <property type="molecule type" value="Genomic_DNA"/>
</dbReference>
<keyword evidence="2" id="KW-1185">Reference proteome</keyword>
<proteinExistence type="predicted"/>
<organism evidence="1 2">
    <name type="scientific">Anatilimnocola aggregata</name>
    <dbReference type="NCBI Taxonomy" id="2528021"/>
    <lineage>
        <taxon>Bacteria</taxon>
        <taxon>Pseudomonadati</taxon>
        <taxon>Planctomycetota</taxon>
        <taxon>Planctomycetia</taxon>
        <taxon>Pirellulales</taxon>
        <taxon>Pirellulaceae</taxon>
        <taxon>Anatilimnocola</taxon>
    </lineage>
</organism>
<protein>
    <submittedName>
        <fullName evidence="1">Uncharacterized protein</fullName>
    </submittedName>
</protein>
<reference evidence="1 2" key="1">
    <citation type="submission" date="2019-02" db="EMBL/GenBank/DDBJ databases">
        <title>Deep-cultivation of Planctomycetes and their phenomic and genomic characterization uncovers novel biology.</title>
        <authorList>
            <person name="Wiegand S."/>
            <person name="Jogler M."/>
            <person name="Boedeker C."/>
            <person name="Pinto D."/>
            <person name="Vollmers J."/>
            <person name="Rivas-Marin E."/>
            <person name="Kohn T."/>
            <person name="Peeters S.H."/>
            <person name="Heuer A."/>
            <person name="Rast P."/>
            <person name="Oberbeckmann S."/>
            <person name="Bunk B."/>
            <person name="Jeske O."/>
            <person name="Meyerdierks A."/>
            <person name="Storesund J.E."/>
            <person name="Kallscheuer N."/>
            <person name="Luecker S."/>
            <person name="Lage O.M."/>
            <person name="Pohl T."/>
            <person name="Merkel B.J."/>
            <person name="Hornburger P."/>
            <person name="Mueller R.-W."/>
            <person name="Bruemmer F."/>
            <person name="Labrenz M."/>
            <person name="Spormann A.M."/>
            <person name="Op den Camp H."/>
            <person name="Overmann J."/>
            <person name="Amann R."/>
            <person name="Jetten M.S.M."/>
            <person name="Mascher T."/>
            <person name="Medema M.H."/>
            <person name="Devos D.P."/>
            <person name="Kaster A.-K."/>
            <person name="Ovreas L."/>
            <person name="Rohde M."/>
            <person name="Galperin M.Y."/>
            <person name="Jogler C."/>
        </authorList>
    </citation>
    <scope>NUCLEOTIDE SEQUENCE [LARGE SCALE GENOMIC DNA]</scope>
    <source>
        <strain evidence="1 2">ETA_A8</strain>
    </source>
</reference>
<dbReference type="Proteomes" id="UP000315017">
    <property type="component" value="Chromosome"/>
</dbReference>
<dbReference type="KEGG" id="aagg:ETAA8_17210"/>